<dbReference type="GO" id="GO:0071949">
    <property type="term" value="F:FAD binding"/>
    <property type="evidence" value="ECO:0007669"/>
    <property type="project" value="InterPro"/>
</dbReference>
<keyword evidence="7" id="KW-1185">Reference proteome</keyword>
<dbReference type="EMBL" id="AP024419">
    <property type="protein sequence ID" value="BCR87586.1"/>
    <property type="molecule type" value="Genomic_DNA"/>
</dbReference>
<dbReference type="InterPro" id="IPR002938">
    <property type="entry name" value="FAD-bd"/>
</dbReference>
<dbReference type="InterPro" id="IPR050641">
    <property type="entry name" value="RIFMO-like"/>
</dbReference>
<name>A0A7R7VMU4_ASPCH</name>
<dbReference type="KEGG" id="ache:ACHE_40150A"/>
<dbReference type="SUPFAM" id="SSF51905">
    <property type="entry name" value="FAD/NAD(P)-binding domain"/>
    <property type="match status" value="1"/>
</dbReference>
<organism evidence="6 7">
    <name type="scientific">Aspergillus chevalieri</name>
    <name type="common">Eurotium chevalieri</name>
    <dbReference type="NCBI Taxonomy" id="182096"/>
    <lineage>
        <taxon>Eukaryota</taxon>
        <taxon>Fungi</taxon>
        <taxon>Dikarya</taxon>
        <taxon>Ascomycota</taxon>
        <taxon>Pezizomycotina</taxon>
        <taxon>Eurotiomycetes</taxon>
        <taxon>Eurotiomycetidae</taxon>
        <taxon>Eurotiales</taxon>
        <taxon>Aspergillaceae</taxon>
        <taxon>Aspergillus</taxon>
        <taxon>Aspergillus subgen. Aspergillus</taxon>
    </lineage>
</organism>
<dbReference type="PANTHER" id="PTHR43004">
    <property type="entry name" value="TRK SYSTEM POTASSIUM UPTAKE PROTEIN"/>
    <property type="match status" value="1"/>
</dbReference>
<dbReference type="InterPro" id="IPR036188">
    <property type="entry name" value="FAD/NAD-bd_sf"/>
</dbReference>
<evidence type="ECO:0000256" key="3">
    <source>
        <dbReference type="ARBA" id="ARBA00023002"/>
    </source>
</evidence>
<dbReference type="AlphaFoldDB" id="A0A7R7VMU4"/>
<evidence type="ECO:0000256" key="2">
    <source>
        <dbReference type="ARBA" id="ARBA00022827"/>
    </source>
</evidence>
<reference evidence="6" key="1">
    <citation type="submission" date="2021-01" db="EMBL/GenBank/DDBJ databases">
        <authorList>
            <consortium name="Aspergillus chevalieri M1 genome sequencing consortium"/>
            <person name="Kazuki M."/>
            <person name="Futagami T."/>
        </authorList>
    </citation>
    <scope>NUCLEOTIDE SEQUENCE</scope>
    <source>
        <strain evidence="6">M1</strain>
    </source>
</reference>
<evidence type="ECO:0000256" key="1">
    <source>
        <dbReference type="ARBA" id="ARBA00022630"/>
    </source>
</evidence>
<feature type="domain" description="FAD-binding" evidence="5">
    <location>
        <begin position="1"/>
        <end position="308"/>
    </location>
</feature>
<dbReference type="Proteomes" id="UP000637239">
    <property type="component" value="Chromosome 4"/>
</dbReference>
<accession>A0A7R7VMU4</accession>
<evidence type="ECO:0000313" key="6">
    <source>
        <dbReference type="EMBL" id="BCR87586.1"/>
    </source>
</evidence>
<sequence>MEVLRDAGIEHRLKAVATPGSVIQHSTWSDKLAGEEYARIYAWGNHPMQKGDYELASPCSMCDLPQSSLEPVLVEEAQNLGAGFRFSTELVSFHQDTDHVLVTVRNRVSGETYTVSTQYLIGADGARSVVLEALNIPVIGCQHGEALNVHIKADLSKYIAHRPGSLTWALNTDGPTGLVAGAFRMVKPWNEFVVIIHSAIKPTEETLRAYLYQLIGDDSIGIDILSSFPWTINEQCAERWQDRRVLCIGDATHRHPPAYGLGSNTCISDAFNLSWKLAYVLKGWASPSLLETLTSERKPVGDEVVQRANEGIHAHQRLWSLLGSDSESRKKINDSLRSDGAEGDQKRSELRVTI</sequence>
<dbReference type="Gene3D" id="3.50.50.60">
    <property type="entry name" value="FAD/NAD(P)-binding domain"/>
    <property type="match status" value="1"/>
</dbReference>
<dbReference type="Pfam" id="PF01494">
    <property type="entry name" value="FAD_binding_3"/>
    <property type="match status" value="1"/>
</dbReference>
<dbReference type="Gene3D" id="3.30.9.10">
    <property type="entry name" value="D-Amino Acid Oxidase, subunit A, domain 2"/>
    <property type="match status" value="1"/>
</dbReference>
<dbReference type="GO" id="GO:0016709">
    <property type="term" value="F:oxidoreductase activity, acting on paired donors, with incorporation or reduction of molecular oxygen, NAD(P)H as one donor, and incorporation of one atom of oxygen"/>
    <property type="evidence" value="ECO:0007669"/>
    <property type="project" value="UniProtKB-ARBA"/>
</dbReference>
<protein>
    <recommendedName>
        <fullName evidence="5">FAD-binding domain-containing protein</fullName>
    </recommendedName>
</protein>
<evidence type="ECO:0000259" key="5">
    <source>
        <dbReference type="Pfam" id="PF01494"/>
    </source>
</evidence>
<reference evidence="6" key="2">
    <citation type="submission" date="2021-02" db="EMBL/GenBank/DDBJ databases">
        <title>Aspergillus chevalieri M1 genome sequence.</title>
        <authorList>
            <person name="Kadooka C."/>
            <person name="Mori K."/>
            <person name="Futagami T."/>
        </authorList>
    </citation>
    <scope>NUCLEOTIDE SEQUENCE</scope>
    <source>
        <strain evidence="6">M1</strain>
    </source>
</reference>
<dbReference type="RefSeq" id="XP_043136108.1">
    <property type="nucleotide sequence ID" value="XM_043278317.1"/>
</dbReference>
<gene>
    <name evidence="6" type="ORF">ACHE_40150A</name>
</gene>
<keyword evidence="2" id="KW-0274">FAD</keyword>
<keyword evidence="1" id="KW-0285">Flavoprotein</keyword>
<dbReference type="PRINTS" id="PR00420">
    <property type="entry name" value="RNGMNOXGNASE"/>
</dbReference>
<dbReference type="PANTHER" id="PTHR43004:SF8">
    <property type="entry name" value="FAD-BINDING DOMAIN-CONTAINING PROTEIN-RELATED"/>
    <property type="match status" value="1"/>
</dbReference>
<proteinExistence type="predicted"/>
<evidence type="ECO:0000313" key="7">
    <source>
        <dbReference type="Proteomes" id="UP000637239"/>
    </source>
</evidence>
<keyword evidence="3" id="KW-0560">Oxidoreductase</keyword>
<evidence type="ECO:0000256" key="4">
    <source>
        <dbReference type="SAM" id="MobiDB-lite"/>
    </source>
</evidence>
<dbReference type="GeneID" id="66981945"/>
<feature type="region of interest" description="Disordered" evidence="4">
    <location>
        <begin position="331"/>
        <end position="354"/>
    </location>
</feature>